<organism evidence="2 3">
    <name type="scientific">Magnetovibrio blakemorei</name>
    <dbReference type="NCBI Taxonomy" id="28181"/>
    <lineage>
        <taxon>Bacteria</taxon>
        <taxon>Pseudomonadati</taxon>
        <taxon>Pseudomonadota</taxon>
        <taxon>Alphaproteobacteria</taxon>
        <taxon>Rhodospirillales</taxon>
        <taxon>Magnetovibrionaceae</taxon>
        <taxon>Magnetovibrio</taxon>
    </lineage>
</organism>
<dbReference type="InterPro" id="IPR009081">
    <property type="entry name" value="PP-bd_ACP"/>
</dbReference>
<dbReference type="AlphaFoldDB" id="A0A1E5QAR3"/>
<dbReference type="Proteomes" id="UP000095347">
    <property type="component" value="Unassembled WGS sequence"/>
</dbReference>
<dbReference type="SUPFAM" id="SSF47336">
    <property type="entry name" value="ACP-like"/>
    <property type="match status" value="1"/>
</dbReference>
<feature type="domain" description="Carrier" evidence="1">
    <location>
        <begin position="4"/>
        <end position="79"/>
    </location>
</feature>
<name>A0A1E5QAR3_9PROT</name>
<protein>
    <submittedName>
        <fullName evidence="2">Acyl carrier protein</fullName>
    </submittedName>
</protein>
<keyword evidence="3" id="KW-1185">Reference proteome</keyword>
<evidence type="ECO:0000313" key="3">
    <source>
        <dbReference type="Proteomes" id="UP000095347"/>
    </source>
</evidence>
<reference evidence="3" key="1">
    <citation type="submission" date="2016-07" db="EMBL/GenBank/DDBJ databases">
        <authorList>
            <person name="Florea S."/>
            <person name="Webb J.S."/>
            <person name="Jaromczyk J."/>
            <person name="Schardl C.L."/>
        </authorList>
    </citation>
    <scope>NUCLEOTIDE SEQUENCE [LARGE SCALE GENOMIC DNA]</scope>
    <source>
        <strain evidence="3">MV-1</strain>
    </source>
</reference>
<proteinExistence type="predicted"/>
<dbReference type="RefSeq" id="WP_069956930.1">
    <property type="nucleotide sequence ID" value="NZ_MCGG01000009.1"/>
</dbReference>
<comment type="caution">
    <text evidence="2">The sequence shown here is derived from an EMBL/GenBank/DDBJ whole genome shotgun (WGS) entry which is preliminary data.</text>
</comment>
<gene>
    <name evidence="2" type="ORF">BEN30_04665</name>
</gene>
<sequence length="81" mass="8927">MDSQAISDVLIKMIRRTVPELTDHPISRDDAMADLGVDSIERSEIIIATLETIGLEVPMVQLHGPKNIGELADRIHAKQTP</sequence>
<dbReference type="PROSITE" id="PS50075">
    <property type="entry name" value="CARRIER"/>
    <property type="match status" value="1"/>
</dbReference>
<evidence type="ECO:0000313" key="2">
    <source>
        <dbReference type="EMBL" id="OEJ69077.1"/>
    </source>
</evidence>
<dbReference type="Pfam" id="PF00550">
    <property type="entry name" value="PP-binding"/>
    <property type="match status" value="1"/>
</dbReference>
<dbReference type="NCBIfam" id="NF005502">
    <property type="entry name" value="PRK07117.1"/>
    <property type="match status" value="1"/>
</dbReference>
<dbReference type="OrthoDB" id="487863at2"/>
<dbReference type="STRING" id="28181.BEN30_04665"/>
<dbReference type="Gene3D" id="1.10.1200.10">
    <property type="entry name" value="ACP-like"/>
    <property type="match status" value="1"/>
</dbReference>
<accession>A0A1E5QAR3</accession>
<dbReference type="EMBL" id="MCGG01000009">
    <property type="protein sequence ID" value="OEJ69077.1"/>
    <property type="molecule type" value="Genomic_DNA"/>
</dbReference>
<dbReference type="InterPro" id="IPR036736">
    <property type="entry name" value="ACP-like_sf"/>
</dbReference>
<evidence type="ECO:0000259" key="1">
    <source>
        <dbReference type="PROSITE" id="PS50075"/>
    </source>
</evidence>